<dbReference type="PANTHER" id="PTHR11280">
    <property type="entry name" value="GLUCOSAMINE-6-PHOSPHATE ISOMERASE"/>
    <property type="match status" value="1"/>
</dbReference>
<evidence type="ECO:0000313" key="7">
    <source>
        <dbReference type="Proteomes" id="UP000282311"/>
    </source>
</evidence>
<dbReference type="SUPFAM" id="SSF100950">
    <property type="entry name" value="NagB/RpiA/CoA transferase-like"/>
    <property type="match status" value="1"/>
</dbReference>
<dbReference type="Pfam" id="PF01182">
    <property type="entry name" value="Glucosamine_iso"/>
    <property type="match status" value="1"/>
</dbReference>
<dbReference type="FunFam" id="3.40.50.1360:FF:000003">
    <property type="entry name" value="Glucosamine-6-phosphate deaminase"/>
    <property type="match status" value="1"/>
</dbReference>
<name>A0A3B0CNV8_9BACL</name>
<comment type="caution">
    <text evidence="6">The sequence shown here is derived from an EMBL/GenBank/DDBJ whole genome shotgun (WGS) entry which is preliminary data.</text>
</comment>
<comment type="pathway">
    <text evidence="4">Amino-sugar metabolism; N-acetylneuraminate degradation; D-fructose 6-phosphate from N-acetylneuraminate: step 5/5.</text>
</comment>
<dbReference type="GO" id="GO:0006043">
    <property type="term" value="P:glucosamine catabolic process"/>
    <property type="evidence" value="ECO:0007669"/>
    <property type="project" value="TreeGrafter"/>
</dbReference>
<comment type="similarity">
    <text evidence="4">Belongs to the glucosamine/galactosamine-6-phosphate isomerase family. NagB subfamily.</text>
</comment>
<sequence length="243" mass="26630">MNILTFRSTDELNEAGASIITGLVQTNPRAVLGLATGGTPVGIYEEIVNTHRKGMVSFKSATSFNLDEYVGIPVDHPESYRTYMNHHLFSHVDFAPERTFIPNGNASDLEQECARYNQLLDDAKQIDLQLLGLGHNGHIGFNEPDHALVSGTHIVKLKDETREANARFFDSIDEVPTHALTMGVGTILKAKMILLVVRGADKAEIVHRALNGPITTECPASLLQTHPHVVVLLDTESGRLFNA</sequence>
<protein>
    <recommendedName>
        <fullName evidence="4">Glucosamine-6-phosphate deaminase</fullName>
        <ecNumber evidence="4">3.5.99.6</ecNumber>
    </recommendedName>
    <alternativeName>
        <fullName evidence="4">GlcN6P deaminase</fullName>
        <shortName evidence="4">GNPDA</shortName>
    </alternativeName>
    <alternativeName>
        <fullName evidence="4">Glucosamine-6-phosphate isomerase</fullName>
    </alternativeName>
</protein>
<dbReference type="InterPro" id="IPR004547">
    <property type="entry name" value="Glucosamine6P_isomerase"/>
</dbReference>
<comment type="function">
    <text evidence="4">Catalyzes the reversible isomerization-deamination of glucosamine 6-phosphate (GlcN6P) to form fructose 6-phosphate (Fru6P) and ammonium ion.</text>
</comment>
<dbReference type="GO" id="GO:0004342">
    <property type="term" value="F:glucosamine-6-phosphate deaminase activity"/>
    <property type="evidence" value="ECO:0007669"/>
    <property type="project" value="UniProtKB-UniRule"/>
</dbReference>
<dbReference type="OrthoDB" id="9791139at2"/>
<reference evidence="6 7" key="1">
    <citation type="journal article" date="2007" name="Int. J. Syst. Evol. Microbiol.">
        <title>Paenibacillus ginsengarvi sp. nov., isolated from soil from ginseng cultivation.</title>
        <authorList>
            <person name="Yoon M.H."/>
            <person name="Ten L.N."/>
            <person name="Im W.T."/>
        </authorList>
    </citation>
    <scope>NUCLEOTIDE SEQUENCE [LARGE SCALE GENOMIC DNA]</scope>
    <source>
        <strain evidence="6 7">KCTC 13059</strain>
    </source>
</reference>
<evidence type="ECO:0000259" key="5">
    <source>
        <dbReference type="Pfam" id="PF01182"/>
    </source>
</evidence>
<keyword evidence="3 4" id="KW-0119">Carbohydrate metabolism</keyword>
<dbReference type="GO" id="GO:0005975">
    <property type="term" value="P:carbohydrate metabolic process"/>
    <property type="evidence" value="ECO:0007669"/>
    <property type="project" value="InterPro"/>
</dbReference>
<dbReference type="HAMAP" id="MF_01241">
    <property type="entry name" value="GlcN6P_deamin"/>
    <property type="match status" value="1"/>
</dbReference>
<feature type="active site" description="For ring-opening step" evidence="4">
    <location>
        <position position="143"/>
    </location>
</feature>
<evidence type="ECO:0000313" key="6">
    <source>
        <dbReference type="EMBL" id="RKN85536.1"/>
    </source>
</evidence>
<dbReference type="InterPro" id="IPR037171">
    <property type="entry name" value="NagB/RpiA_transferase-like"/>
</dbReference>
<evidence type="ECO:0000256" key="2">
    <source>
        <dbReference type="ARBA" id="ARBA00022801"/>
    </source>
</evidence>
<dbReference type="RefSeq" id="WP_120746559.1">
    <property type="nucleotide sequence ID" value="NZ_RBAH01000004.1"/>
</dbReference>
<dbReference type="PANTHER" id="PTHR11280:SF5">
    <property type="entry name" value="GLUCOSAMINE-6-PHOSPHATE ISOMERASE"/>
    <property type="match status" value="1"/>
</dbReference>
<gene>
    <name evidence="4 6" type="primary">nagB</name>
    <name evidence="6" type="ORF">D7M11_07565</name>
</gene>
<feature type="active site" description="Proton acceptor; for ring-opening step" evidence="4">
    <location>
        <position position="138"/>
    </location>
</feature>
<comment type="catalytic activity">
    <reaction evidence="1 4">
        <text>alpha-D-glucosamine 6-phosphate + H2O = beta-D-fructose 6-phosphate + NH4(+)</text>
        <dbReference type="Rhea" id="RHEA:12172"/>
        <dbReference type="ChEBI" id="CHEBI:15377"/>
        <dbReference type="ChEBI" id="CHEBI:28938"/>
        <dbReference type="ChEBI" id="CHEBI:57634"/>
        <dbReference type="ChEBI" id="CHEBI:75989"/>
        <dbReference type="EC" id="3.5.99.6"/>
    </reaction>
</comment>
<evidence type="ECO:0000256" key="4">
    <source>
        <dbReference type="HAMAP-Rule" id="MF_01241"/>
    </source>
</evidence>
<dbReference type="AlphaFoldDB" id="A0A3B0CNV8"/>
<dbReference type="UniPathway" id="UPA00629">
    <property type="reaction ID" value="UER00684"/>
</dbReference>
<dbReference type="InterPro" id="IPR006148">
    <property type="entry name" value="Glc/Gal-6P_isomerase"/>
</dbReference>
<proteinExistence type="inferred from homology"/>
<dbReference type="GO" id="GO:0006046">
    <property type="term" value="P:N-acetylglucosamine catabolic process"/>
    <property type="evidence" value="ECO:0007669"/>
    <property type="project" value="UniProtKB-UniRule"/>
</dbReference>
<dbReference type="NCBIfam" id="TIGR00502">
    <property type="entry name" value="nagB"/>
    <property type="match status" value="1"/>
</dbReference>
<dbReference type="EC" id="3.5.99.6" evidence="4"/>
<dbReference type="EMBL" id="RBAH01000004">
    <property type="protein sequence ID" value="RKN85536.1"/>
    <property type="molecule type" value="Genomic_DNA"/>
</dbReference>
<dbReference type="GO" id="GO:0042802">
    <property type="term" value="F:identical protein binding"/>
    <property type="evidence" value="ECO:0007669"/>
    <property type="project" value="TreeGrafter"/>
</dbReference>
<dbReference type="GO" id="GO:0019262">
    <property type="term" value="P:N-acetylneuraminate catabolic process"/>
    <property type="evidence" value="ECO:0007669"/>
    <property type="project" value="UniProtKB-UniRule"/>
</dbReference>
<comment type="caution">
    <text evidence="4">Lacks conserved residue(s) required for the propagation of feature annotation.</text>
</comment>
<feature type="active site" description="For ring-opening step" evidence="4">
    <location>
        <position position="136"/>
    </location>
</feature>
<evidence type="ECO:0000256" key="3">
    <source>
        <dbReference type="ARBA" id="ARBA00023277"/>
    </source>
</evidence>
<keyword evidence="2 4" id="KW-0378">Hydrolase</keyword>
<evidence type="ECO:0000256" key="1">
    <source>
        <dbReference type="ARBA" id="ARBA00000644"/>
    </source>
</evidence>
<dbReference type="CDD" id="cd01399">
    <property type="entry name" value="GlcN6P_deaminase"/>
    <property type="match status" value="1"/>
</dbReference>
<dbReference type="GO" id="GO:0005737">
    <property type="term" value="C:cytoplasm"/>
    <property type="evidence" value="ECO:0007669"/>
    <property type="project" value="TreeGrafter"/>
</dbReference>
<organism evidence="6 7">
    <name type="scientific">Paenibacillus ginsengarvi</name>
    <dbReference type="NCBI Taxonomy" id="400777"/>
    <lineage>
        <taxon>Bacteria</taxon>
        <taxon>Bacillati</taxon>
        <taxon>Bacillota</taxon>
        <taxon>Bacilli</taxon>
        <taxon>Bacillales</taxon>
        <taxon>Paenibacillaceae</taxon>
        <taxon>Paenibacillus</taxon>
    </lineage>
</organism>
<keyword evidence="7" id="KW-1185">Reference proteome</keyword>
<feature type="active site" description="Proton acceptor; for enolization step" evidence="4">
    <location>
        <position position="67"/>
    </location>
</feature>
<dbReference type="Gene3D" id="3.40.50.1360">
    <property type="match status" value="1"/>
</dbReference>
<feature type="domain" description="Glucosamine/galactosamine-6-phosphate isomerase" evidence="5">
    <location>
        <begin position="11"/>
        <end position="226"/>
    </location>
</feature>
<dbReference type="Proteomes" id="UP000282311">
    <property type="component" value="Unassembled WGS sequence"/>
</dbReference>
<accession>A0A3B0CNV8</accession>